<dbReference type="HOGENOM" id="CLU_202060_0_0_1"/>
<gene>
    <name evidence="2" type="ORF">CY34DRAFT_803922</name>
</gene>
<reference evidence="3" key="2">
    <citation type="submission" date="2015-01" db="EMBL/GenBank/DDBJ databases">
        <title>Evolutionary Origins and Diversification of the Mycorrhizal Mutualists.</title>
        <authorList>
            <consortium name="DOE Joint Genome Institute"/>
            <consortium name="Mycorrhizal Genomics Consortium"/>
            <person name="Kohler A."/>
            <person name="Kuo A."/>
            <person name="Nagy L.G."/>
            <person name="Floudas D."/>
            <person name="Copeland A."/>
            <person name="Barry K.W."/>
            <person name="Cichocki N."/>
            <person name="Veneault-Fourrey C."/>
            <person name="LaButti K."/>
            <person name="Lindquist E.A."/>
            <person name="Lipzen A."/>
            <person name="Lundell T."/>
            <person name="Morin E."/>
            <person name="Murat C."/>
            <person name="Riley R."/>
            <person name="Ohm R."/>
            <person name="Sun H."/>
            <person name="Tunlid A."/>
            <person name="Henrissat B."/>
            <person name="Grigoriev I.V."/>
            <person name="Hibbett D.S."/>
            <person name="Martin F."/>
        </authorList>
    </citation>
    <scope>NUCLEOTIDE SEQUENCE [LARGE SCALE GENOMIC DNA]</scope>
    <source>
        <strain evidence="3">UH-Slu-Lm8-n1</strain>
    </source>
</reference>
<evidence type="ECO:0000313" key="2">
    <source>
        <dbReference type="EMBL" id="KIK43342.1"/>
    </source>
</evidence>
<reference evidence="2 3" key="1">
    <citation type="submission" date="2014-04" db="EMBL/GenBank/DDBJ databases">
        <authorList>
            <consortium name="DOE Joint Genome Institute"/>
            <person name="Kuo A."/>
            <person name="Ruytinx J."/>
            <person name="Rineau F."/>
            <person name="Colpaert J."/>
            <person name="Kohler A."/>
            <person name="Nagy L.G."/>
            <person name="Floudas D."/>
            <person name="Copeland A."/>
            <person name="Barry K.W."/>
            <person name="Cichocki N."/>
            <person name="Veneault-Fourrey C."/>
            <person name="LaButti K."/>
            <person name="Lindquist E.A."/>
            <person name="Lipzen A."/>
            <person name="Lundell T."/>
            <person name="Morin E."/>
            <person name="Murat C."/>
            <person name="Sun H."/>
            <person name="Tunlid A."/>
            <person name="Henrissat B."/>
            <person name="Grigoriev I.V."/>
            <person name="Hibbett D.S."/>
            <person name="Martin F."/>
            <person name="Nordberg H.P."/>
            <person name="Cantor M.N."/>
            <person name="Hua S.X."/>
        </authorList>
    </citation>
    <scope>NUCLEOTIDE SEQUENCE [LARGE SCALE GENOMIC DNA]</scope>
    <source>
        <strain evidence="2 3">UH-Slu-Lm8-n1</strain>
    </source>
</reference>
<keyword evidence="3" id="KW-1185">Reference proteome</keyword>
<accession>A0A0D0BAL7</accession>
<feature type="chain" id="PRO_5002207969" evidence="1">
    <location>
        <begin position="22"/>
        <end position="61"/>
    </location>
</feature>
<keyword evidence="1" id="KW-0732">Signal</keyword>
<dbReference type="EMBL" id="KN835215">
    <property type="protein sequence ID" value="KIK43342.1"/>
    <property type="molecule type" value="Genomic_DNA"/>
</dbReference>
<dbReference type="AlphaFoldDB" id="A0A0D0BAL7"/>
<protein>
    <submittedName>
        <fullName evidence="2">Unplaced genomic scaffold CY34scaffold_84, whole genome shotgun sequence</fullName>
    </submittedName>
</protein>
<evidence type="ECO:0000313" key="3">
    <source>
        <dbReference type="Proteomes" id="UP000054485"/>
    </source>
</evidence>
<organism evidence="2 3">
    <name type="scientific">Suillus luteus UH-Slu-Lm8-n1</name>
    <dbReference type="NCBI Taxonomy" id="930992"/>
    <lineage>
        <taxon>Eukaryota</taxon>
        <taxon>Fungi</taxon>
        <taxon>Dikarya</taxon>
        <taxon>Basidiomycota</taxon>
        <taxon>Agaricomycotina</taxon>
        <taxon>Agaricomycetes</taxon>
        <taxon>Agaricomycetidae</taxon>
        <taxon>Boletales</taxon>
        <taxon>Suillineae</taxon>
        <taxon>Suillaceae</taxon>
        <taxon>Suillus</taxon>
    </lineage>
</organism>
<name>A0A0D0BAL7_9AGAM</name>
<dbReference type="InParanoid" id="A0A0D0BAL7"/>
<proteinExistence type="predicted"/>
<sequence>MRVSSAVVLAVVVALASSTSAKPAAAPDTASADICPNFCVSDEECSGCIFHSCAVSPSVAF</sequence>
<feature type="signal peptide" evidence="1">
    <location>
        <begin position="1"/>
        <end position="21"/>
    </location>
</feature>
<dbReference type="Proteomes" id="UP000054485">
    <property type="component" value="Unassembled WGS sequence"/>
</dbReference>
<evidence type="ECO:0000256" key="1">
    <source>
        <dbReference type="SAM" id="SignalP"/>
    </source>
</evidence>